<dbReference type="AlphaFoldDB" id="A0A1E5D2J3"/>
<dbReference type="EMBL" id="AJYW02000073">
    <property type="protein sequence ID" value="OEE77713.1"/>
    <property type="molecule type" value="Genomic_DNA"/>
</dbReference>
<feature type="transmembrane region" description="Helical" evidence="1">
    <location>
        <begin position="326"/>
        <end position="345"/>
    </location>
</feature>
<feature type="transmembrane region" description="Helical" evidence="1">
    <location>
        <begin position="302"/>
        <end position="320"/>
    </location>
</feature>
<evidence type="ECO:0000313" key="3">
    <source>
        <dbReference type="Proteomes" id="UP000094165"/>
    </source>
</evidence>
<feature type="transmembrane region" description="Helical" evidence="1">
    <location>
        <begin position="106"/>
        <end position="131"/>
    </location>
</feature>
<keyword evidence="3" id="KW-1185">Reference proteome</keyword>
<protein>
    <recommendedName>
        <fullName evidence="4">EpsG family protein</fullName>
    </recommendedName>
</protein>
<name>A0A1E5D2J3_9VIBR</name>
<proteinExistence type="predicted"/>
<keyword evidence="1" id="KW-0472">Membrane</keyword>
<keyword evidence="1" id="KW-0812">Transmembrane</keyword>
<feature type="transmembrane region" description="Helical" evidence="1">
    <location>
        <begin position="6"/>
        <end position="28"/>
    </location>
</feature>
<feature type="transmembrane region" description="Helical" evidence="1">
    <location>
        <begin position="268"/>
        <end position="290"/>
    </location>
</feature>
<evidence type="ECO:0008006" key="4">
    <source>
        <dbReference type="Google" id="ProtNLM"/>
    </source>
</evidence>
<feature type="transmembrane region" description="Helical" evidence="1">
    <location>
        <begin position="218"/>
        <end position="235"/>
    </location>
</feature>
<accession>A0A1E5D2J3</accession>
<feature type="transmembrane region" description="Helical" evidence="1">
    <location>
        <begin position="40"/>
        <end position="59"/>
    </location>
</feature>
<reference evidence="2 3" key="1">
    <citation type="journal article" date="2012" name="Science">
        <title>Ecological populations of bacteria act as socially cohesive units of antibiotic production and resistance.</title>
        <authorList>
            <person name="Cordero O.X."/>
            <person name="Wildschutte H."/>
            <person name="Kirkup B."/>
            <person name="Proehl S."/>
            <person name="Ngo L."/>
            <person name="Hussain F."/>
            <person name="Le Roux F."/>
            <person name="Mincer T."/>
            <person name="Polz M.F."/>
        </authorList>
    </citation>
    <scope>NUCLEOTIDE SEQUENCE [LARGE SCALE GENOMIC DNA]</scope>
    <source>
        <strain evidence="2 3">FF-238</strain>
    </source>
</reference>
<comment type="caution">
    <text evidence="2">The sequence shown here is derived from an EMBL/GenBank/DDBJ whole genome shotgun (WGS) entry which is preliminary data.</text>
</comment>
<feature type="transmembrane region" description="Helical" evidence="1">
    <location>
        <begin position="179"/>
        <end position="206"/>
    </location>
</feature>
<gene>
    <name evidence="2" type="ORF">A130_14375</name>
</gene>
<feature type="transmembrane region" description="Helical" evidence="1">
    <location>
        <begin position="352"/>
        <end position="375"/>
    </location>
</feature>
<evidence type="ECO:0000256" key="1">
    <source>
        <dbReference type="SAM" id="Phobius"/>
    </source>
</evidence>
<evidence type="ECO:0000313" key="2">
    <source>
        <dbReference type="EMBL" id="OEE77713.1"/>
    </source>
</evidence>
<dbReference type="Proteomes" id="UP000094165">
    <property type="component" value="Unassembled WGS sequence"/>
</dbReference>
<keyword evidence="1" id="KW-1133">Transmembrane helix</keyword>
<sequence length="406" mass="47208">MVAIITPFVILVVLGALYFFPVPVALSISLFSSIFLNRNNYVLVVFLFSFWFIFFGMAMDPISYIGDYSRYYLSFYRPMEQILATGKLYRYFVFESLQFLDFGPQFYTGLSLFFNYFLTTLISLKFVILFIGNHRKSLLTFFMLAAIMYPSTAIGNFESMLSFNLIYLSFYLFVIERKWLSYLAALFAPLIHPAAIPLTLLMFFPILCYSRFTRIRHLVMGCAGAGIFLFLTLPLDSVMPFVGHIQRKAITFLTGPWSEYIERRDFEFIIIAMLKFAVCYFSIFVARNAIYSKEIYSHVDRVLSVSKYMLPYFVLCILSRTLAERYIYFGMFFFFPLLVLAMMNCKRKVNRVFLISLCLTIVFLPQNIIVFGVIATKGYTMETIDMNLVELLVHTYGRAPDPVGRL</sequence>
<organism evidence="2 3">
    <name type="scientific">Vibrio genomosp. F6 str. FF-238</name>
    <dbReference type="NCBI Taxonomy" id="1191298"/>
    <lineage>
        <taxon>Bacteria</taxon>
        <taxon>Pseudomonadati</taxon>
        <taxon>Pseudomonadota</taxon>
        <taxon>Gammaproteobacteria</taxon>
        <taxon>Vibrionales</taxon>
        <taxon>Vibrionaceae</taxon>
        <taxon>Vibrio</taxon>
    </lineage>
</organism>